<feature type="region of interest" description="Disordered" evidence="1">
    <location>
        <begin position="63"/>
        <end position="82"/>
    </location>
</feature>
<evidence type="ECO:0000313" key="3">
    <source>
        <dbReference type="Proteomes" id="UP000324222"/>
    </source>
</evidence>
<organism evidence="2 3">
    <name type="scientific">Portunus trituberculatus</name>
    <name type="common">Swimming crab</name>
    <name type="synonym">Neptunus trituberculatus</name>
    <dbReference type="NCBI Taxonomy" id="210409"/>
    <lineage>
        <taxon>Eukaryota</taxon>
        <taxon>Metazoa</taxon>
        <taxon>Ecdysozoa</taxon>
        <taxon>Arthropoda</taxon>
        <taxon>Crustacea</taxon>
        <taxon>Multicrustacea</taxon>
        <taxon>Malacostraca</taxon>
        <taxon>Eumalacostraca</taxon>
        <taxon>Eucarida</taxon>
        <taxon>Decapoda</taxon>
        <taxon>Pleocyemata</taxon>
        <taxon>Brachyura</taxon>
        <taxon>Eubrachyura</taxon>
        <taxon>Portunoidea</taxon>
        <taxon>Portunidae</taxon>
        <taxon>Portuninae</taxon>
        <taxon>Portunus</taxon>
    </lineage>
</organism>
<dbReference type="EMBL" id="VSRR010002970">
    <property type="protein sequence ID" value="MPC34046.1"/>
    <property type="molecule type" value="Genomic_DNA"/>
</dbReference>
<accession>A0A5B7ELH9</accession>
<evidence type="ECO:0000313" key="2">
    <source>
        <dbReference type="EMBL" id="MPC34046.1"/>
    </source>
</evidence>
<comment type="caution">
    <text evidence="2">The sequence shown here is derived from an EMBL/GenBank/DDBJ whole genome shotgun (WGS) entry which is preliminary data.</text>
</comment>
<evidence type="ECO:0000256" key="1">
    <source>
        <dbReference type="SAM" id="MobiDB-lite"/>
    </source>
</evidence>
<dbReference type="Proteomes" id="UP000324222">
    <property type="component" value="Unassembled WGS sequence"/>
</dbReference>
<sequence length="82" mass="9040">MQCTTTIPVLCLARTHLKYMCEKCSFHEYADPDWTPEGGLGNIPEDMDLSLVQQTEEHFTPITESVSTTGGSQGSNYSNQPA</sequence>
<proteinExistence type="predicted"/>
<name>A0A5B7ELH9_PORTR</name>
<reference evidence="2 3" key="1">
    <citation type="submission" date="2019-05" db="EMBL/GenBank/DDBJ databases">
        <title>Another draft genome of Portunus trituberculatus and its Hox gene families provides insights of decapod evolution.</title>
        <authorList>
            <person name="Jeong J.-H."/>
            <person name="Song I."/>
            <person name="Kim S."/>
            <person name="Choi T."/>
            <person name="Kim D."/>
            <person name="Ryu S."/>
            <person name="Kim W."/>
        </authorList>
    </citation>
    <scope>NUCLEOTIDE SEQUENCE [LARGE SCALE GENOMIC DNA]</scope>
    <source>
        <tissue evidence="2">Muscle</tissue>
    </source>
</reference>
<dbReference type="AlphaFoldDB" id="A0A5B7ELH9"/>
<keyword evidence="3" id="KW-1185">Reference proteome</keyword>
<gene>
    <name evidence="2" type="ORF">E2C01_027419</name>
</gene>
<protein>
    <submittedName>
        <fullName evidence="2">Uncharacterized protein</fullName>
    </submittedName>
</protein>